<accession>A0A2N0NCH9</accession>
<protein>
    <submittedName>
        <fullName evidence="1">Uncharacterized protein</fullName>
    </submittedName>
</protein>
<reference evidence="1 2" key="2">
    <citation type="submission" date="2017-09" db="EMBL/GenBank/DDBJ databases">
        <title>Extensive intraspecific genome diversity in a model arbuscular mycorrhizal fungus.</title>
        <authorList>
            <person name="Chen E.C."/>
            <person name="Morin E."/>
            <person name="Beaudet D."/>
            <person name="Noel J."/>
            <person name="Ndikumana S."/>
            <person name="Charron P."/>
            <person name="St-Onge C."/>
            <person name="Giorgi J."/>
            <person name="Grigoriev I.V."/>
            <person name="Roux C."/>
            <person name="Martin F.M."/>
            <person name="Corradi N."/>
        </authorList>
    </citation>
    <scope>NUCLEOTIDE SEQUENCE [LARGE SCALE GENOMIC DNA]</scope>
    <source>
        <strain evidence="1 2">A5</strain>
    </source>
</reference>
<evidence type="ECO:0000313" key="2">
    <source>
        <dbReference type="Proteomes" id="UP000232722"/>
    </source>
</evidence>
<dbReference type="EMBL" id="LLXJ01011628">
    <property type="protein sequence ID" value="PKB92282.1"/>
    <property type="molecule type" value="Genomic_DNA"/>
</dbReference>
<sequence length="116" mass="13117">MEENSNQSECSSSNNLDDSVAFRIPMLENTLNSCILELEMSGLTTPNEKAEVLINKDLTKIENLFALKLLFENPLNEISPGILRNSLVTLANLTLFDYYDKLSVARLELHIRTWVA</sequence>
<comment type="caution">
    <text evidence="1">The sequence shown here is derived from an EMBL/GenBank/DDBJ whole genome shotgun (WGS) entry which is preliminary data.</text>
</comment>
<dbReference type="Proteomes" id="UP000232722">
    <property type="component" value="Unassembled WGS sequence"/>
</dbReference>
<proteinExistence type="predicted"/>
<evidence type="ECO:0000313" key="1">
    <source>
        <dbReference type="EMBL" id="PKB92282.1"/>
    </source>
</evidence>
<organism evidence="1 2">
    <name type="scientific">Rhizophagus irregularis</name>
    <dbReference type="NCBI Taxonomy" id="588596"/>
    <lineage>
        <taxon>Eukaryota</taxon>
        <taxon>Fungi</taxon>
        <taxon>Fungi incertae sedis</taxon>
        <taxon>Mucoromycota</taxon>
        <taxon>Glomeromycotina</taxon>
        <taxon>Glomeromycetes</taxon>
        <taxon>Glomerales</taxon>
        <taxon>Glomeraceae</taxon>
        <taxon>Rhizophagus</taxon>
    </lineage>
</organism>
<reference evidence="1 2" key="1">
    <citation type="submission" date="2016-04" db="EMBL/GenBank/DDBJ databases">
        <title>Genome analyses suggest a sexual origin of heterokaryosis in a supposedly ancient asexual fungus.</title>
        <authorList>
            <person name="Ropars J."/>
            <person name="Sedzielewska K."/>
            <person name="Noel J."/>
            <person name="Charron P."/>
            <person name="Farinelli L."/>
            <person name="Marton T."/>
            <person name="Kruger M."/>
            <person name="Pelin A."/>
            <person name="Brachmann A."/>
            <person name="Corradi N."/>
        </authorList>
    </citation>
    <scope>NUCLEOTIDE SEQUENCE [LARGE SCALE GENOMIC DNA]</scope>
    <source>
        <strain evidence="1 2">A5</strain>
    </source>
</reference>
<feature type="non-terminal residue" evidence="1">
    <location>
        <position position="116"/>
    </location>
</feature>
<gene>
    <name evidence="1" type="ORF">RhiirA5_445285</name>
</gene>
<name>A0A2N0NCH9_9GLOM</name>
<dbReference type="AlphaFoldDB" id="A0A2N0NCH9"/>